<dbReference type="Proteomes" id="UP000499080">
    <property type="component" value="Unassembled WGS sequence"/>
</dbReference>
<keyword evidence="2" id="KW-1185">Reference proteome</keyword>
<dbReference type="InterPro" id="IPR013783">
    <property type="entry name" value="Ig-like_fold"/>
</dbReference>
<reference evidence="1 2" key="1">
    <citation type="journal article" date="2019" name="Sci. Rep.">
        <title>Orb-weaving spider Araneus ventricosus genome elucidates the spidroin gene catalogue.</title>
        <authorList>
            <person name="Kono N."/>
            <person name="Nakamura H."/>
            <person name="Ohtoshi R."/>
            <person name="Moran D.A.P."/>
            <person name="Shinohara A."/>
            <person name="Yoshida Y."/>
            <person name="Fujiwara M."/>
            <person name="Mori M."/>
            <person name="Tomita M."/>
            <person name="Arakawa K."/>
        </authorList>
    </citation>
    <scope>NUCLEOTIDE SEQUENCE [LARGE SCALE GENOMIC DNA]</scope>
</reference>
<sequence length="81" mass="9363">MERRHSIKYLVVKQYYEVQVYDEYVIRGNTAVLTCHVPSFVKDYVTVTSWIRDDVLTVASTVQEGEFHSLHLSRVGITSVV</sequence>
<name>A0A4Y2CDS2_ARAVE</name>
<dbReference type="OrthoDB" id="6429135at2759"/>
<dbReference type="Gene3D" id="2.60.40.10">
    <property type="entry name" value="Immunoglobulins"/>
    <property type="match status" value="1"/>
</dbReference>
<dbReference type="EMBL" id="BGPR01000180">
    <property type="protein sequence ID" value="GBM02483.1"/>
    <property type="molecule type" value="Genomic_DNA"/>
</dbReference>
<organism evidence="1 2">
    <name type="scientific">Araneus ventricosus</name>
    <name type="common">Orbweaver spider</name>
    <name type="synonym">Epeira ventricosa</name>
    <dbReference type="NCBI Taxonomy" id="182803"/>
    <lineage>
        <taxon>Eukaryota</taxon>
        <taxon>Metazoa</taxon>
        <taxon>Ecdysozoa</taxon>
        <taxon>Arthropoda</taxon>
        <taxon>Chelicerata</taxon>
        <taxon>Arachnida</taxon>
        <taxon>Araneae</taxon>
        <taxon>Araneomorphae</taxon>
        <taxon>Entelegynae</taxon>
        <taxon>Araneoidea</taxon>
        <taxon>Araneidae</taxon>
        <taxon>Araneus</taxon>
    </lineage>
</organism>
<dbReference type="SUPFAM" id="SSF48726">
    <property type="entry name" value="Immunoglobulin"/>
    <property type="match status" value="1"/>
</dbReference>
<evidence type="ECO:0008006" key="3">
    <source>
        <dbReference type="Google" id="ProtNLM"/>
    </source>
</evidence>
<evidence type="ECO:0000313" key="1">
    <source>
        <dbReference type="EMBL" id="GBM02483.1"/>
    </source>
</evidence>
<dbReference type="InterPro" id="IPR036179">
    <property type="entry name" value="Ig-like_dom_sf"/>
</dbReference>
<comment type="caution">
    <text evidence="1">The sequence shown here is derived from an EMBL/GenBank/DDBJ whole genome shotgun (WGS) entry which is preliminary data.</text>
</comment>
<evidence type="ECO:0000313" key="2">
    <source>
        <dbReference type="Proteomes" id="UP000499080"/>
    </source>
</evidence>
<accession>A0A4Y2CDS2</accession>
<dbReference type="AlphaFoldDB" id="A0A4Y2CDS2"/>
<gene>
    <name evidence="1" type="ORF">AVEN_76524_1</name>
</gene>
<proteinExistence type="predicted"/>
<protein>
    <recommendedName>
        <fullName evidence="3">Ig-like domain-containing protein</fullName>
    </recommendedName>
</protein>